<keyword evidence="2" id="KW-0378">Hydrolase</keyword>
<proteinExistence type="predicted"/>
<dbReference type="PANTHER" id="PTHR42767">
    <property type="entry name" value="ENDO-BETA-1,6-GALACTANASE"/>
    <property type="match status" value="1"/>
</dbReference>
<dbReference type="PANTHER" id="PTHR42767:SF1">
    <property type="entry name" value="ENDO-BETA-1,6-GALACTANASE-LIKE DOMAIN-CONTAINING PROTEIN"/>
    <property type="match status" value="1"/>
</dbReference>
<dbReference type="SUPFAM" id="SSF51445">
    <property type="entry name" value="(Trans)glycosidases"/>
    <property type="match status" value="1"/>
</dbReference>
<accession>A0A7X8SHJ9</accession>
<evidence type="ECO:0000313" key="2">
    <source>
        <dbReference type="EMBL" id="NLR90371.1"/>
    </source>
</evidence>
<dbReference type="RefSeq" id="WP_168881073.1">
    <property type="nucleotide sequence ID" value="NZ_JABAIL010000001.1"/>
</dbReference>
<dbReference type="Gene3D" id="2.60.40.1180">
    <property type="entry name" value="Golgi alpha-mannosidase II"/>
    <property type="match status" value="1"/>
</dbReference>
<dbReference type="GO" id="GO:0045493">
    <property type="term" value="P:xylan catabolic process"/>
    <property type="evidence" value="ECO:0007669"/>
    <property type="project" value="UniProtKB-KW"/>
</dbReference>
<dbReference type="Gene3D" id="3.20.20.80">
    <property type="entry name" value="Glycosidases"/>
    <property type="match status" value="1"/>
</dbReference>
<gene>
    <name evidence="2" type="ORF">HGP29_04100</name>
</gene>
<name>A0A7X8SHJ9_9BACT</name>
<dbReference type="Proteomes" id="UP000585050">
    <property type="component" value="Unassembled WGS sequence"/>
</dbReference>
<keyword evidence="2" id="KW-0326">Glycosidase</keyword>
<evidence type="ECO:0000259" key="1">
    <source>
        <dbReference type="Pfam" id="PF14587"/>
    </source>
</evidence>
<protein>
    <submittedName>
        <fullName evidence="2">Xylanase</fullName>
    </submittedName>
</protein>
<keyword evidence="2" id="KW-0624">Polysaccharide degradation</keyword>
<organism evidence="2 3">
    <name type="scientific">Flammeovirga agarivorans</name>
    <dbReference type="NCBI Taxonomy" id="2726742"/>
    <lineage>
        <taxon>Bacteria</taxon>
        <taxon>Pseudomonadati</taxon>
        <taxon>Bacteroidota</taxon>
        <taxon>Cytophagia</taxon>
        <taxon>Cytophagales</taxon>
        <taxon>Flammeovirgaceae</taxon>
        <taxon>Flammeovirga</taxon>
    </lineage>
</organism>
<dbReference type="InterPro" id="IPR039514">
    <property type="entry name" value="6GAL-like"/>
</dbReference>
<dbReference type="SUPFAM" id="SSF51011">
    <property type="entry name" value="Glycosyl hydrolase domain"/>
    <property type="match status" value="1"/>
</dbReference>
<feature type="domain" description="Endo-beta-1,6-galactanase-like" evidence="1">
    <location>
        <begin position="42"/>
        <end position="402"/>
    </location>
</feature>
<dbReference type="EMBL" id="JABAIL010000001">
    <property type="protein sequence ID" value="NLR90371.1"/>
    <property type="molecule type" value="Genomic_DNA"/>
</dbReference>
<evidence type="ECO:0000313" key="3">
    <source>
        <dbReference type="Proteomes" id="UP000585050"/>
    </source>
</evidence>
<dbReference type="InterPro" id="IPR039743">
    <property type="entry name" value="6GAL/EXGAL"/>
</dbReference>
<comment type="caution">
    <text evidence="2">The sequence shown here is derived from an EMBL/GenBank/DDBJ whole genome shotgun (WGS) entry which is preliminary data.</text>
</comment>
<dbReference type="Pfam" id="PF14587">
    <property type="entry name" value="Glyco_hydr_30_2"/>
    <property type="match status" value="1"/>
</dbReference>
<keyword evidence="2" id="KW-0119">Carbohydrate metabolism</keyword>
<sequence length="529" mass="59652">MNHFYISYMKWTTIILSICLGLTSCSEETTGNEDKTLEDTVLSIDLTQTYQQMEGFGASDAWSAQYVGNWPDATKSAIADLLFSTAVDDEGNPEGIGLNIWRFNIGAGSKAQGAGSDINDLWRRTEGFLQEDGTYDWTQQSGQRWFLQAAKQRGVQKFIGFSNSAPVQMTKNGKANTSAAQQSNLDPSEFENFVEFLTDVTVQLQTEGITLDELSPVNETQWDWDKSSGQEGCPFTNEEVANLVRKLDSKLTEKGLSTKIEITEAGQIDYLYQSGTNRPDKDNQIAEFFGSGSNYVADLSHMSDFVAGHSYWTTEQSNLAPMRKELWSKIKEVNPNLKYNMSEYCIMGDSEEGIDGNGKDLSIDMGLYLARVLHYDLTEANASAWQWWIAMSPYDYKDGLVYIDKSEVNGGYQTSKMLYTLGNYSRFVKNGMQRVHTNQLFGKTNDDPFTQKRIMASAYMNNDEVVVVLVNYNNYEYTIQFDFDGQLANNEMKMYRTSRSEDLSFIGTQEVSQDIVVAPQSVTTYVIKK</sequence>
<dbReference type="GO" id="GO:0004553">
    <property type="term" value="F:hydrolase activity, hydrolyzing O-glycosyl compounds"/>
    <property type="evidence" value="ECO:0007669"/>
    <property type="project" value="InterPro"/>
</dbReference>
<reference evidence="2 3" key="1">
    <citation type="submission" date="2020-04" db="EMBL/GenBank/DDBJ databases">
        <title>Flammeovirga sp. SR4, a novel species isolated from seawater.</title>
        <authorList>
            <person name="Wang X."/>
        </authorList>
    </citation>
    <scope>NUCLEOTIDE SEQUENCE [LARGE SCALE GENOMIC DNA]</scope>
    <source>
        <strain evidence="2 3">SR4</strain>
    </source>
</reference>
<dbReference type="InterPro" id="IPR017853">
    <property type="entry name" value="GH"/>
</dbReference>
<keyword evidence="3" id="KW-1185">Reference proteome</keyword>
<dbReference type="AlphaFoldDB" id="A0A7X8SHJ9"/>
<dbReference type="InterPro" id="IPR013780">
    <property type="entry name" value="Glyco_hydro_b"/>
</dbReference>
<keyword evidence="2" id="KW-0858">Xylan degradation</keyword>